<keyword evidence="6" id="KW-1185">Reference proteome</keyword>
<evidence type="ECO:0000313" key="6">
    <source>
        <dbReference type="Proteomes" id="UP000515211"/>
    </source>
</evidence>
<name>A0A6P4BKG1_ARADU</name>
<dbReference type="GO" id="GO:0005546">
    <property type="term" value="F:phosphatidylinositol-4,5-bisphosphate binding"/>
    <property type="evidence" value="ECO:0007669"/>
    <property type="project" value="InterPro"/>
</dbReference>
<evidence type="ECO:0000256" key="1">
    <source>
        <dbReference type="ARBA" id="ARBA00006756"/>
    </source>
</evidence>
<dbReference type="Pfam" id="PF03081">
    <property type="entry name" value="Exo70_C"/>
    <property type="match status" value="1"/>
</dbReference>
<evidence type="ECO:0000256" key="2">
    <source>
        <dbReference type="ARBA" id="ARBA00022448"/>
    </source>
</evidence>
<dbReference type="AlphaFoldDB" id="A0A6P4BKG1"/>
<dbReference type="GeneID" id="107458238"/>
<evidence type="ECO:0000256" key="4">
    <source>
        <dbReference type="SAM" id="Phobius"/>
    </source>
</evidence>
<dbReference type="InterPro" id="IPR016159">
    <property type="entry name" value="Cullin_repeat-like_dom_sf"/>
</dbReference>
<feature type="transmembrane region" description="Helical" evidence="4">
    <location>
        <begin position="51"/>
        <end position="71"/>
    </location>
</feature>
<dbReference type="InterPro" id="IPR004140">
    <property type="entry name" value="Exo70"/>
</dbReference>
<feature type="transmembrane region" description="Helical" evidence="4">
    <location>
        <begin position="20"/>
        <end position="39"/>
    </location>
</feature>
<protein>
    <recommendedName>
        <fullName evidence="3">Exocyst subunit Exo70 family protein</fullName>
    </recommendedName>
</protein>
<accession>A0A6P4BKG1</accession>
<feature type="domain" description="Exocyst complex subunit Exo70 C-terminal" evidence="5">
    <location>
        <begin position="338"/>
        <end position="701"/>
    </location>
</feature>
<evidence type="ECO:0000259" key="5">
    <source>
        <dbReference type="Pfam" id="PF03081"/>
    </source>
</evidence>
<gene>
    <name evidence="7" type="primary">LOC107458238</name>
</gene>
<dbReference type="GO" id="GO:0000145">
    <property type="term" value="C:exocyst"/>
    <property type="evidence" value="ECO:0007669"/>
    <property type="project" value="InterPro"/>
</dbReference>
<reference evidence="6" key="1">
    <citation type="journal article" date="2016" name="Nat. Genet.">
        <title>The genome sequences of Arachis duranensis and Arachis ipaensis, the diploid ancestors of cultivated peanut.</title>
        <authorList>
            <person name="Bertioli D.J."/>
            <person name="Cannon S.B."/>
            <person name="Froenicke L."/>
            <person name="Huang G."/>
            <person name="Farmer A.D."/>
            <person name="Cannon E.K."/>
            <person name="Liu X."/>
            <person name="Gao D."/>
            <person name="Clevenger J."/>
            <person name="Dash S."/>
            <person name="Ren L."/>
            <person name="Moretzsohn M.C."/>
            <person name="Shirasawa K."/>
            <person name="Huang W."/>
            <person name="Vidigal B."/>
            <person name="Abernathy B."/>
            <person name="Chu Y."/>
            <person name="Niederhuth C.E."/>
            <person name="Umale P."/>
            <person name="Araujo A.C."/>
            <person name="Kozik A."/>
            <person name="Kim K.D."/>
            <person name="Burow M.D."/>
            <person name="Varshney R.K."/>
            <person name="Wang X."/>
            <person name="Zhang X."/>
            <person name="Barkley N."/>
            <person name="Guimaraes P.M."/>
            <person name="Isobe S."/>
            <person name="Guo B."/>
            <person name="Liao B."/>
            <person name="Stalker H.T."/>
            <person name="Schmitz R.J."/>
            <person name="Scheffler B.E."/>
            <person name="Leal-Bertioli S.C."/>
            <person name="Xun X."/>
            <person name="Jackson S.A."/>
            <person name="Michelmore R."/>
            <person name="Ozias-Akins P."/>
        </authorList>
    </citation>
    <scope>NUCLEOTIDE SEQUENCE [LARGE SCALE GENOMIC DNA]</scope>
    <source>
        <strain evidence="6">cv. V14167</strain>
    </source>
</reference>
<evidence type="ECO:0000256" key="3">
    <source>
        <dbReference type="RuleBase" id="RU365026"/>
    </source>
</evidence>
<dbReference type="KEGG" id="adu:107458238"/>
<feature type="transmembrane region" description="Helical" evidence="4">
    <location>
        <begin position="83"/>
        <end position="102"/>
    </location>
</feature>
<keyword evidence="4" id="KW-0812">Transmembrane</keyword>
<keyword evidence="3" id="KW-0268">Exocytosis</keyword>
<feature type="transmembrane region" description="Helical" evidence="4">
    <location>
        <begin position="137"/>
        <end position="170"/>
    </location>
</feature>
<keyword evidence="3" id="KW-0653">Protein transport</keyword>
<dbReference type="PANTHER" id="PTHR12542:SF180">
    <property type="entry name" value="EXOCYST SUBUNIT EXO70 FAMILY PROTEIN"/>
    <property type="match status" value="1"/>
</dbReference>
<dbReference type="RefSeq" id="XP_015931919.1">
    <property type="nucleotide sequence ID" value="XM_016076433.3"/>
</dbReference>
<dbReference type="GO" id="GO:0006887">
    <property type="term" value="P:exocytosis"/>
    <property type="evidence" value="ECO:0007669"/>
    <property type="project" value="UniProtKB-KW"/>
</dbReference>
<dbReference type="OrthoDB" id="1922221at2759"/>
<reference evidence="7" key="2">
    <citation type="submission" date="2025-08" db="UniProtKB">
        <authorList>
            <consortium name="RefSeq"/>
        </authorList>
    </citation>
    <scope>IDENTIFICATION</scope>
    <source>
        <tissue evidence="7">Whole plant</tissue>
    </source>
</reference>
<comment type="function">
    <text evidence="3">Component of the exocyst complex.</text>
</comment>
<comment type="similarity">
    <text evidence="1 3">Belongs to the EXO70 family.</text>
</comment>
<dbReference type="PANTHER" id="PTHR12542">
    <property type="entry name" value="EXOCYST COMPLEX PROTEIN EXO70"/>
    <property type="match status" value="1"/>
</dbReference>
<keyword evidence="4" id="KW-1133">Transmembrane helix</keyword>
<sequence>MASLVFKIQRWLKQPKVWRFVGFASAVIGLLFYAMSSAFNSLFGEWNLLKTFLYSVLSFIICVTVLFAKAWEHSSNLRIKAHMAFFVLTITSFYSFFFDKAAKGKPDAYGLASCAAFAVMSFSLSRRTRCGFEVDMLYFFLGALIVQLMKIKWVLGIAGAGFSYFLIVFLSWLDDLQPEENAYIELQDQPQVIIQVGSLQPRESNASSGSAPVCTQPEANIQDQATPDGDSHSQKANADFALIKPHLLVSLKALKKQNEKIFGLLYGQSLVDSIQHDQNLFTDVIPLKIINRLNGALKIAAANGFEKEWCQLYSSCRREFLHQCLSKLELEDSNNEDTNWREGFRIAIHKLFPAERRLCNRVFFGFSSLEDLTFMLICKELTVYFLNFANTVANTTPFENSWRSTLVSQVEMFRDMSDMIPGLESVFPDQHSEILKIEAMMTRQRLGEKIRDVFKDMENLICCDSASVDAVGDVDVLTSNIMQGLSVALRNWNIIRKAFIEYPMDVNRGGSYPSLSSQIARIMELLDNHLEAKCKTYTDPALGHVAMLNNVTFITQRVLHHPSIARFRSDNYSAANIWDEDWMKKCTAKIRQNLEDYKRSSWNELLGLLKLDNNESLENNVAAESMKEKLKLFNVQFEEICCTQSKWFARDNNIRKEIIVSLENTLLPAYGSFVGRLQDVLGKAAYDYIQYGMLDIPDRLNRLFLGDKRMSP</sequence>
<evidence type="ECO:0000313" key="7">
    <source>
        <dbReference type="RefSeq" id="XP_015931919.1"/>
    </source>
</evidence>
<proteinExistence type="inferred from homology"/>
<dbReference type="InterPro" id="IPR046364">
    <property type="entry name" value="Exo70_C"/>
</dbReference>
<keyword evidence="4" id="KW-0472">Membrane</keyword>
<dbReference type="GO" id="GO:0015031">
    <property type="term" value="P:protein transport"/>
    <property type="evidence" value="ECO:0007669"/>
    <property type="project" value="UniProtKB-KW"/>
</dbReference>
<dbReference type="Proteomes" id="UP000515211">
    <property type="component" value="Chromosome 7"/>
</dbReference>
<organism evidence="6 7">
    <name type="scientific">Arachis duranensis</name>
    <name type="common">Wild peanut</name>
    <dbReference type="NCBI Taxonomy" id="130453"/>
    <lineage>
        <taxon>Eukaryota</taxon>
        <taxon>Viridiplantae</taxon>
        <taxon>Streptophyta</taxon>
        <taxon>Embryophyta</taxon>
        <taxon>Tracheophyta</taxon>
        <taxon>Spermatophyta</taxon>
        <taxon>Magnoliopsida</taxon>
        <taxon>eudicotyledons</taxon>
        <taxon>Gunneridae</taxon>
        <taxon>Pentapetalae</taxon>
        <taxon>rosids</taxon>
        <taxon>fabids</taxon>
        <taxon>Fabales</taxon>
        <taxon>Fabaceae</taxon>
        <taxon>Papilionoideae</taxon>
        <taxon>50 kb inversion clade</taxon>
        <taxon>dalbergioids sensu lato</taxon>
        <taxon>Dalbergieae</taxon>
        <taxon>Pterocarpus clade</taxon>
        <taxon>Arachis</taxon>
    </lineage>
</organism>
<keyword evidence="2 3" id="KW-0813">Transport</keyword>
<dbReference type="SUPFAM" id="SSF74788">
    <property type="entry name" value="Cullin repeat-like"/>
    <property type="match status" value="1"/>
</dbReference>
<dbReference type="Gene3D" id="1.20.1280.170">
    <property type="entry name" value="Exocyst complex component Exo70"/>
    <property type="match status" value="1"/>
</dbReference>
<feature type="transmembrane region" description="Helical" evidence="4">
    <location>
        <begin position="108"/>
        <end position="125"/>
    </location>
</feature>